<evidence type="ECO:0000313" key="3">
    <source>
        <dbReference type="Proteomes" id="UP001501367"/>
    </source>
</evidence>
<reference evidence="3" key="1">
    <citation type="journal article" date="2019" name="Int. J. Syst. Evol. Microbiol.">
        <title>The Global Catalogue of Microorganisms (GCM) 10K type strain sequencing project: providing services to taxonomists for standard genome sequencing and annotation.</title>
        <authorList>
            <consortium name="The Broad Institute Genomics Platform"/>
            <consortium name="The Broad Institute Genome Sequencing Center for Infectious Disease"/>
            <person name="Wu L."/>
            <person name="Ma J."/>
        </authorList>
    </citation>
    <scope>NUCLEOTIDE SEQUENCE [LARGE SCALE GENOMIC DNA]</scope>
    <source>
        <strain evidence="3">JCM 17336</strain>
    </source>
</reference>
<gene>
    <name evidence="2" type="ORF">GCM10022422_16410</name>
</gene>
<feature type="chain" id="PRO_5045313205" description="DUF4252 domain-containing protein" evidence="1">
    <location>
        <begin position="20"/>
        <end position="152"/>
    </location>
</feature>
<evidence type="ECO:0000256" key="1">
    <source>
        <dbReference type="SAM" id="SignalP"/>
    </source>
</evidence>
<evidence type="ECO:0000313" key="2">
    <source>
        <dbReference type="EMBL" id="GAA3734241.1"/>
    </source>
</evidence>
<feature type="signal peptide" evidence="1">
    <location>
        <begin position="1"/>
        <end position="19"/>
    </location>
</feature>
<proteinExistence type="predicted"/>
<name>A0ABP7F9F2_9FLAO</name>
<accession>A0ABP7F9F2</accession>
<organism evidence="2 3">
    <name type="scientific">Flavobacterium ginsengisoli</name>
    <dbReference type="NCBI Taxonomy" id="871694"/>
    <lineage>
        <taxon>Bacteria</taxon>
        <taxon>Pseudomonadati</taxon>
        <taxon>Bacteroidota</taxon>
        <taxon>Flavobacteriia</taxon>
        <taxon>Flavobacteriales</taxon>
        <taxon>Flavobacteriaceae</taxon>
        <taxon>Flavobacterium</taxon>
    </lineage>
</organism>
<sequence>MKKSLLLLITLLSSTLINAQIIDNKTFQPKMITKVSIMGATLIEANWYDSFTSFTFQDAKYRILDVQAQFILTPEEIDSFYGEVKNRFSKDEYEENEGFIFQTKEGTAVHASFKKSMGTKSLYIAVSKNNVISLGMYLTQKQTKKLFNDQSK</sequence>
<dbReference type="EMBL" id="BAABDT010000002">
    <property type="protein sequence ID" value="GAA3734241.1"/>
    <property type="molecule type" value="Genomic_DNA"/>
</dbReference>
<keyword evidence="1" id="KW-0732">Signal</keyword>
<dbReference type="RefSeq" id="WP_278022459.1">
    <property type="nucleotide sequence ID" value="NZ_BAABDT010000002.1"/>
</dbReference>
<dbReference type="Proteomes" id="UP001501367">
    <property type="component" value="Unassembled WGS sequence"/>
</dbReference>
<evidence type="ECO:0008006" key="4">
    <source>
        <dbReference type="Google" id="ProtNLM"/>
    </source>
</evidence>
<comment type="caution">
    <text evidence="2">The sequence shown here is derived from an EMBL/GenBank/DDBJ whole genome shotgun (WGS) entry which is preliminary data.</text>
</comment>
<keyword evidence="3" id="KW-1185">Reference proteome</keyword>
<protein>
    <recommendedName>
        <fullName evidence="4">DUF4252 domain-containing protein</fullName>
    </recommendedName>
</protein>